<dbReference type="EMBL" id="GBHO01015864">
    <property type="protein sequence ID" value="JAG27740.1"/>
    <property type="molecule type" value="Transcribed_RNA"/>
</dbReference>
<proteinExistence type="predicted"/>
<dbReference type="GO" id="GO:0000139">
    <property type="term" value="C:Golgi membrane"/>
    <property type="evidence" value="ECO:0007669"/>
    <property type="project" value="InterPro"/>
</dbReference>
<reference evidence="3" key="1">
    <citation type="journal article" date="2014" name="PLoS ONE">
        <title>Transcriptome-Based Identification of ABC Transporters in the Western Tarnished Plant Bug Lygus hesperus.</title>
        <authorList>
            <person name="Hull J.J."/>
            <person name="Chaney K."/>
            <person name="Geib S.M."/>
            <person name="Fabrick J.A."/>
            <person name="Brent C.S."/>
            <person name="Walsh D."/>
            <person name="Lavine L.C."/>
        </authorList>
    </citation>
    <scope>NUCLEOTIDE SEQUENCE</scope>
</reference>
<evidence type="ECO:0000313" key="3">
    <source>
        <dbReference type="EMBL" id="JAG27740.1"/>
    </source>
</evidence>
<feature type="compositionally biased region" description="Basic and acidic residues" evidence="1">
    <location>
        <begin position="191"/>
        <end position="227"/>
    </location>
</feature>
<dbReference type="AlphaFoldDB" id="A0A0A9YE19"/>
<organism evidence="3">
    <name type="scientific">Lygus hesperus</name>
    <name type="common">Western plant bug</name>
    <dbReference type="NCBI Taxonomy" id="30085"/>
    <lineage>
        <taxon>Eukaryota</taxon>
        <taxon>Metazoa</taxon>
        <taxon>Ecdysozoa</taxon>
        <taxon>Arthropoda</taxon>
        <taxon>Hexapoda</taxon>
        <taxon>Insecta</taxon>
        <taxon>Pterygota</taxon>
        <taxon>Neoptera</taxon>
        <taxon>Paraneoptera</taxon>
        <taxon>Hemiptera</taxon>
        <taxon>Heteroptera</taxon>
        <taxon>Panheteroptera</taxon>
        <taxon>Cimicomorpha</taxon>
        <taxon>Miridae</taxon>
        <taxon>Mirini</taxon>
        <taxon>Lygus</taxon>
    </lineage>
</organism>
<evidence type="ECO:0000256" key="2">
    <source>
        <dbReference type="SAM" id="Phobius"/>
    </source>
</evidence>
<feature type="compositionally biased region" description="Polar residues" evidence="1">
    <location>
        <begin position="337"/>
        <end position="352"/>
    </location>
</feature>
<dbReference type="PANTHER" id="PTHR22909">
    <property type="entry name" value="GOLGI INTEGRAL MEMBRANE PROTEIN 4"/>
    <property type="match status" value="1"/>
</dbReference>
<accession>A0A0A9YE19</accession>
<evidence type="ECO:0000313" key="4">
    <source>
        <dbReference type="EMBL" id="JAG31807.1"/>
    </source>
</evidence>
<evidence type="ECO:0000256" key="1">
    <source>
        <dbReference type="SAM" id="MobiDB-lite"/>
    </source>
</evidence>
<dbReference type="EMBL" id="GBHO01011797">
    <property type="protein sequence ID" value="JAG31807.1"/>
    <property type="molecule type" value="Transcribed_RNA"/>
</dbReference>
<gene>
    <name evidence="3" type="primary">golim4_3</name>
    <name evidence="4" type="synonym">golim4_0</name>
    <name evidence="3" type="ORF">CM83_68914</name>
    <name evidence="4" type="ORF">CM83_68926</name>
</gene>
<feature type="compositionally biased region" description="Pro residues" evidence="1">
    <location>
        <begin position="288"/>
        <end position="303"/>
    </location>
</feature>
<name>A0A0A9YE19_LYGHE</name>
<keyword evidence="2" id="KW-0812">Transmembrane</keyword>
<feature type="region of interest" description="Disordered" evidence="1">
    <location>
        <begin position="191"/>
        <end position="360"/>
    </location>
</feature>
<dbReference type="InterPro" id="IPR042336">
    <property type="entry name" value="GOLIM4"/>
</dbReference>
<protein>
    <submittedName>
        <fullName evidence="3">Golgi integral membrane protein 4</fullName>
    </submittedName>
</protein>
<keyword evidence="2" id="KW-0472">Membrane</keyword>
<dbReference type="PANTHER" id="PTHR22909:SF24">
    <property type="entry name" value="GOLGI INTEGRAL MEMBRANE PROTEIN 4-RELATED"/>
    <property type="match status" value="1"/>
</dbReference>
<reference evidence="3" key="2">
    <citation type="submission" date="2014-07" db="EMBL/GenBank/DDBJ databases">
        <authorList>
            <person name="Hull J."/>
        </authorList>
    </citation>
    <scope>NUCLEOTIDE SEQUENCE</scope>
</reference>
<keyword evidence="2" id="KW-1133">Transmembrane helix</keyword>
<feature type="transmembrane region" description="Helical" evidence="2">
    <location>
        <begin position="12"/>
        <end position="31"/>
    </location>
</feature>
<sequence length="374" mass="42480">MSSSRLVRGAKTRMFAFVCLISVLGAVLYVFHGTQNRLAEVQSQATQCNQQKESFNAQLQVIYEYKDRLEKSLNKEKQDRKLDKENHERDLAEAKEKWEKETLELNNKYDALVQKSKILQAQLEDQKEISDKAVSKLQSDNNNLEAALADAKKELEESQNKFKGDTVDLKNKFLEHQEELKNCKREVEDFRMKSAPAEEQKDYLTKQNEQLKSERERLQGEVSDCKNKLLLASKIPSSSPKIDRADLPEANVVDMPKPKKEEQVGLAPKKPTQESVIPLEQPKKFDDNPPPAGQAQIPGPPDSNPDVLNKPVVEEPNDLSNINMEEGDDQHLAESKAQLNNLSSSTRRSTPTEAKKKMNLSPNTIWIPTFNNSL</sequence>